<feature type="region of interest" description="Disordered" evidence="2">
    <location>
        <begin position="4080"/>
        <end position="4199"/>
    </location>
</feature>
<keyword evidence="1" id="KW-0175">Coiled coil</keyword>
<feature type="region of interest" description="Disordered" evidence="2">
    <location>
        <begin position="3670"/>
        <end position="3874"/>
    </location>
</feature>
<feature type="compositionally biased region" description="Basic and acidic residues" evidence="2">
    <location>
        <begin position="2424"/>
        <end position="2435"/>
    </location>
</feature>
<feature type="region of interest" description="Disordered" evidence="2">
    <location>
        <begin position="3989"/>
        <end position="4038"/>
    </location>
</feature>
<feature type="compositionally biased region" description="Polar residues" evidence="2">
    <location>
        <begin position="4725"/>
        <end position="4734"/>
    </location>
</feature>
<evidence type="ECO:0000256" key="1">
    <source>
        <dbReference type="SAM" id="Coils"/>
    </source>
</evidence>
<feature type="compositionally biased region" description="Basic and acidic residues" evidence="2">
    <location>
        <begin position="1221"/>
        <end position="1232"/>
    </location>
</feature>
<feature type="compositionally biased region" description="Basic and acidic residues" evidence="2">
    <location>
        <begin position="2675"/>
        <end position="2684"/>
    </location>
</feature>
<feature type="region of interest" description="Disordered" evidence="2">
    <location>
        <begin position="4295"/>
        <end position="4376"/>
    </location>
</feature>
<feature type="compositionally biased region" description="Basic and acidic residues" evidence="2">
    <location>
        <begin position="2173"/>
        <end position="2195"/>
    </location>
</feature>
<feature type="region of interest" description="Disordered" evidence="2">
    <location>
        <begin position="4433"/>
        <end position="4497"/>
    </location>
</feature>
<feature type="region of interest" description="Disordered" evidence="2">
    <location>
        <begin position="4958"/>
        <end position="5015"/>
    </location>
</feature>
<feature type="region of interest" description="Disordered" evidence="2">
    <location>
        <begin position="4511"/>
        <end position="4536"/>
    </location>
</feature>
<feature type="region of interest" description="Disordered" evidence="2">
    <location>
        <begin position="1518"/>
        <end position="1546"/>
    </location>
</feature>
<feature type="region of interest" description="Disordered" evidence="2">
    <location>
        <begin position="3468"/>
        <end position="3492"/>
    </location>
</feature>
<feature type="compositionally biased region" description="Low complexity" evidence="2">
    <location>
        <begin position="2547"/>
        <end position="2556"/>
    </location>
</feature>
<feature type="compositionally biased region" description="Basic and acidic residues" evidence="2">
    <location>
        <begin position="4132"/>
        <end position="4161"/>
    </location>
</feature>
<evidence type="ECO:0000256" key="2">
    <source>
        <dbReference type="SAM" id="MobiDB-lite"/>
    </source>
</evidence>
<feature type="compositionally biased region" description="Basic and acidic residues" evidence="2">
    <location>
        <begin position="3850"/>
        <end position="3874"/>
    </location>
</feature>
<feature type="region of interest" description="Disordered" evidence="2">
    <location>
        <begin position="807"/>
        <end position="837"/>
    </location>
</feature>
<feature type="compositionally biased region" description="Basic and acidic residues" evidence="2">
    <location>
        <begin position="2731"/>
        <end position="2740"/>
    </location>
</feature>
<feature type="compositionally biased region" description="Acidic residues" evidence="2">
    <location>
        <begin position="2326"/>
        <end position="2335"/>
    </location>
</feature>
<feature type="compositionally biased region" description="Basic residues" evidence="2">
    <location>
        <begin position="1936"/>
        <end position="1949"/>
    </location>
</feature>
<feature type="compositionally biased region" description="Polar residues" evidence="2">
    <location>
        <begin position="4181"/>
        <end position="4190"/>
    </location>
</feature>
<feature type="compositionally biased region" description="Gly residues" evidence="2">
    <location>
        <begin position="2502"/>
        <end position="2512"/>
    </location>
</feature>
<feature type="compositionally biased region" description="Basic and acidic residues" evidence="2">
    <location>
        <begin position="2336"/>
        <end position="2353"/>
    </location>
</feature>
<feature type="compositionally biased region" description="Basic and acidic residues" evidence="2">
    <location>
        <begin position="2212"/>
        <end position="2224"/>
    </location>
</feature>
<feature type="compositionally biased region" description="Basic and acidic residues" evidence="2">
    <location>
        <begin position="4814"/>
        <end position="4840"/>
    </location>
</feature>
<feature type="compositionally biased region" description="Gly residues" evidence="2">
    <location>
        <begin position="814"/>
        <end position="829"/>
    </location>
</feature>
<feature type="compositionally biased region" description="Basic and acidic residues" evidence="2">
    <location>
        <begin position="2268"/>
        <end position="2280"/>
    </location>
</feature>
<feature type="region of interest" description="Disordered" evidence="2">
    <location>
        <begin position="2900"/>
        <end position="2928"/>
    </location>
</feature>
<feature type="compositionally biased region" description="Basic and acidic residues" evidence="2">
    <location>
        <begin position="2702"/>
        <end position="2720"/>
    </location>
</feature>
<reference evidence="3" key="1">
    <citation type="submission" date="2014-11" db="EMBL/GenBank/DDBJ databases">
        <title>Molecular phylogeny of cliff fern family Woodsiaceae with morphological implications.</title>
        <authorList>
            <person name="Shao Y.-Z."/>
            <person name="Wei R."/>
            <person name="Zhang X.-C."/>
        </authorList>
    </citation>
    <scope>NUCLEOTIDE SEQUENCE</scope>
</reference>
<proteinExistence type="predicted"/>
<feature type="compositionally biased region" description="Basic and acidic residues" evidence="2">
    <location>
        <begin position="2311"/>
        <end position="2325"/>
    </location>
</feature>
<feature type="region of interest" description="Disordered" evidence="2">
    <location>
        <begin position="2156"/>
        <end position="2611"/>
    </location>
</feature>
<feature type="compositionally biased region" description="Basic and acidic residues" evidence="2">
    <location>
        <begin position="4960"/>
        <end position="4978"/>
    </location>
</feature>
<feature type="compositionally biased region" description="Basic and acidic residues" evidence="2">
    <location>
        <begin position="3251"/>
        <end position="3266"/>
    </location>
</feature>
<feature type="region of interest" description="Disordered" evidence="2">
    <location>
        <begin position="2675"/>
        <end position="2820"/>
    </location>
</feature>
<dbReference type="EMBL" id="CDMZ01005871">
    <property type="protein sequence ID" value="CUC10925.1"/>
    <property type="molecule type" value="Genomic_DNA"/>
</dbReference>
<feature type="compositionally biased region" description="Basic and acidic residues" evidence="2">
    <location>
        <begin position="961"/>
        <end position="979"/>
    </location>
</feature>
<dbReference type="CDD" id="cd22265">
    <property type="entry name" value="UDM1_RNF168"/>
    <property type="match status" value="1"/>
</dbReference>
<feature type="region of interest" description="Disordered" evidence="2">
    <location>
        <begin position="4694"/>
        <end position="4858"/>
    </location>
</feature>
<feature type="compositionally biased region" description="Basic and acidic residues" evidence="2">
    <location>
        <begin position="4555"/>
        <end position="4568"/>
    </location>
</feature>
<feature type="region of interest" description="Disordered" evidence="2">
    <location>
        <begin position="1"/>
        <end position="20"/>
    </location>
</feature>
<feature type="compositionally biased region" description="Low complexity" evidence="2">
    <location>
        <begin position="2156"/>
        <end position="2172"/>
    </location>
</feature>
<feature type="compositionally biased region" description="Basic and acidic residues" evidence="2">
    <location>
        <begin position="3690"/>
        <end position="3701"/>
    </location>
</feature>
<feature type="compositionally biased region" description="Basic residues" evidence="2">
    <location>
        <begin position="1"/>
        <end position="13"/>
    </location>
</feature>
<protein>
    <submittedName>
        <fullName evidence="3">Uncharacterized protein</fullName>
    </submittedName>
</protein>
<feature type="region of interest" description="Disordered" evidence="2">
    <location>
        <begin position="1221"/>
        <end position="1247"/>
    </location>
</feature>
<feature type="compositionally biased region" description="Basic and acidic residues" evidence="2">
    <location>
        <begin position="4080"/>
        <end position="4094"/>
    </location>
</feature>
<feature type="compositionally biased region" description="Basic and acidic residues" evidence="2">
    <location>
        <begin position="4517"/>
        <end position="4536"/>
    </location>
</feature>
<feature type="compositionally biased region" description="Low complexity" evidence="2">
    <location>
        <begin position="3359"/>
        <end position="3374"/>
    </location>
</feature>
<feature type="region of interest" description="Disordered" evidence="2">
    <location>
        <begin position="3128"/>
        <end position="3191"/>
    </location>
</feature>
<feature type="compositionally biased region" description="Acidic residues" evidence="2">
    <location>
        <begin position="4117"/>
        <end position="4131"/>
    </location>
</feature>
<feature type="region of interest" description="Disordered" evidence="2">
    <location>
        <begin position="3212"/>
        <end position="3294"/>
    </location>
</feature>
<feature type="region of interest" description="Disordered" evidence="2">
    <location>
        <begin position="4555"/>
        <end position="4682"/>
    </location>
</feature>
<sequence>MQKQQHKHQHPAPKRILWGQLEPGLDESLKLHEQLKSMGNVSNTPSNNNNSCNRLSQSIEQAGRSSINALTDSADTQQENEDIEFALFALEAASTRRQPRKAVVYYDKNPVTGVENISEEKQDFVDSRIANHRSVVLKQDVECVQFHIENLERKARKIEHQLRLKFQQRIRQRKEERGIGVHYKKKMKFASFDLSCTGNASAAVSLLPTDKKNRETRNTDEYDYFARIVRRVISPDERQLLESTYEFFSPEGFEAMKEGMEVEAKGLNLSGKPRFDRANSKYLKGDLEDRKKEDADFGLIQILTSACKIQRKWRTIKARHRFLVLWEVRRRYQRRCLYHWRQFAWGQTFYKHSLMARAFYAWDDMGRRNFASVVEKLAGGAQKALENGQGGNENEKTVVMAFQGSAKVKVVGGPNETSGAGQKKSIAQQRDICFLEDVDTAASSNVDIQQQVTELKVHKMAIRIAERTYHRLLSTAVQGWAGIVKDVQVRRLQASALLRVAHRGVKTRMRRTWTNPEMLWLCFIFWNRILKAMKVIESRRWEVFPKTPMVPLYDPGSCPVWDVFAKRFNVIALRWKLFASFSLNKLGWYAYHKRLWRAKRRSATKFASALLFQRVFSAWAAWTRESMEKNKCLTQVLNAWRFVVKRRRSLKKKQANFAEERRKRQIKYLFERIKFQRLKMLEGSRRVSSSGALALGPILTWMGAEYGTAALVCRCFLAWSGRARRRRHWRVFMLAHVQAEQTRLHRKYMEAWKYFRTLQKEKAVMREEGARDLEGDDDEEGGTAAATRHRRGSLLAGRPIGLNSRLETAAGSGSESGGEGSDGEGGGVRGENAEAAPPLLRGHSFAASVLSRGREKRREASRRLRDRLLRVLPDAGIPVLLAHFSGSSYLARGVRFALDAETRKVLLPAASRVLAAAELLSVETQSASVSPNITLNALLLALKKAAGPALSNASQSLIDSYQERQEDPDLAEREEKAEAFGDPVALPLEESDKGKKKKKNKSTLNLPATERGGFARLMRLILELKVKEAACFLARAGPSLLVHTVPDTGETLLHLVLKLALPCFPRDPRGANLEQHASPDSPPPWAFAVEILELVKQREQEGEEDDQNWGENPQVEERMDKLMEWLEQGSDWWTRLGRRPDQRQLLKFVSLLVGAGADVDTRRDRQGLTCSMLANSLVQNQKYERLHSTNERWNAQDEGNVFQSWAPPRPLLQECTNATRQEGRGSDMEGAERSLFAGSPTAHKRDRERMQDPILRRLTTEAALRLEPVPRTRARRQSNNWDEETLNLAEALPPLIASEGPWGGPRQIERFERASTRRVMEWTENCTVGDASYKEPLPAASSKTHAVQQIARHYRQLRADAFFFHIDQMTAPENRQGRLLASTAFWSGRAVSVCLRERHLAMIAHQAKEADRDVFLWHRVYVRLIDYCRHMSKSVTALDIQERVLVSGALHNLYTHLRLVDAVLASRIERYSNLYPFLQRCERSHPLLREGLEVVCDPSAKADRAFAFTGYGLPSSGTAPRKFGQKGGGEAPSSAAKRRSSAMGGDGGFSSGFRLLWPHQETNRIRSPPLISQVTESWVVPAAGVVQSWTLGASELSLAEGEHGEGGTKKKKKRQNAAIAESKVKSMVQELQGTKWKAVRSRLVELSRRLDILRLGPERQEQADRRERALLALLGAWNTGRWPLTEEVPFRPADRHNVQRFVDLLHKRDPPEDMSKYEVSSEADTDIAERLAELSDPVPFEYVEYEPSEEERSLAHRGPWKDDLSTAEARLARLQKENAQLLDELQALRKEREQLEEEEERLGSKPKSLDTGNFGFSWEGPHSWDDAAALPVSPEDLKIRVPKTNLPPAVREKRAQEKAEKRAEKRRIRQEEKTKKREERRVAREKKKEEDRQREERARRLKEKRERPPYKIIQMRRGDFPLSRKQIQKMVEAQRKKLKKKTKKKKPILRRTVSERHWVDDTAGPSSLSDARAMLKTIKLPTGREDRKEIERRASLIPFGDLERRRRDSVLVKDLKQRRSSIAMKMEEGRRRSSVIDPLGLSLKRMEPTGEVGEGAEVQQGQEREKPEPLESISSSSRSSFKTDKLSEFQPSPNTGGILDRPEDQKKAAMREKAKRRQSVADGQTSSRLYNKRGSAIQPATPSMLDVEELRSGFVPLSSSSSSLVGSSPSEEGSTKKGDTGEKEEQQGHDEDASPKKVVLTIPSEDGGGGIDSRHVPVREKKSEAAQNILASMRALEGVATPRISALTSPDRDRDSDASGSPLSRRTPRGDGDASKRMRDVLQQSRASGVGRPGGKGQGEMPHHPSVHSSLHGEDTEAGHMRESETEIFIDEESSEHEGMQRENAKEKEKSRLDLSALRGREPLGSSAKAVRASGLKKKDSQTGGANANLGGEPGPSLLVSFQDVTQEDDGEWEGDTDVNLLKSPEESEGFDHHQAGGGRQTPGIASHRSEGAQQEAGPITMMPLSALQSRKSRGEDGIHSSVGRRKTGLAGLQTLTRSSGPEGGNAVGGDQTGSFSRVGRTREREKTARTPMLIRAVTLDDHPSRASRSSGWSRRGSLHGFPAEIGDDLDGVGQNRSLRSTGSQTAFPSEMDSEGLPLPEDIEGKESGGKVRRIRSAGSLFDLSSKQSILESSEFCQATLSLSLAPSRGGSRGAAPSRGLAGLRALGGKEVIEVERGQRERMSPRALSRGTGDSFASKASAAEKEKRKERERIREKPEGEGEVEGPITKLEGDALDDHLSLFSPQASTILFSPKKKGSGGAGAVRKEKNSKQGKEQTKTRSLSESPIRLPEPSLHVGHKKSARMSRQGRPVDAPFRHGAKGPFSHFLSTAQPSTWGEGSAFGGMSLSPQNGQKNVVAGAVSEGEDLIEERQSKRMDCTKIRTGRALSRPEIHAAILSKKGTTRPRTEGASLGWSPPAPSTFSLSPSPCPRLRLTPVVSPRRPKTTSATILTPKPVLPDLALEPVPPSRAVIQGIDKRLSLPPSTAAQLGVSTDQLRSKNTGGFRQTYVKTHGDARTTMDPGRWAGPPHTHSRVSFGVTRPADEGVGGTVHQWARGVGSLHAERDTGGGHQTSVKKEDHGAGTAALQGVVTGGDGLLWPDALLPIEKRQFAPSEAVVAAVGGAGGFRLSRSAQGGRYGHAESADGEKEKEGERRCQTAAARPATRGESRPGTSAGSLRRVHPRPLPPSSSVSLESLAGVLIVWSLRSGFQEVTREARGRGERRKQRRKSAESGAALGMVNPLSGRLAARGGKIDGSPRHQPRDRARGFPGGQTARDRERKGRTKKKIGAIDGSPLSPAVQKAVRSLSLKYTHRGNVFTVEYVKPSGRRTASAPDGGLSRDEALSLSLRFRDLAGASNVSRQRTGSSQSSRPTTSEHSTSSYKHPRFGAKILHLGGKVLEGGGPQDFQDRGVRLLSQPTWPAPYKLGSRLGDVGDSRRPRTSPEGTLHKEPPVGPDGLLAVPLGSLYGGGSLHLTGGPEEEEEGEEESSRRRWAEVEGGEYEAIYKARSFRSFLDRLKSFGDEGEDGEETAEGKAKLACPHSAPAAVASIQRIGRKDIRLFDDPSRSSARRTSTLIGKSRDERNADVESFLSGLRERMTVKRAGVGLLGGEGDEDEDIRTTFSRTLRSLITARRSPQTILFDQSPKDPTFSTAAQDFAPVAAIRRARTFGDSLARQTRGGRPGVTPADVHANGDDESRDSSPRLHSPPPGVRPKLERPSSSLSEAVHPESRSWTAAHQEGPYGLGFYAAGFPPSSLLGRAAGAEKEKENSAGGRTQDGDPGAHVGPSSSTGRSSNVVASQGKRDEGGGANSETGDPSNLSVSQLKVRPGVALHPSPLTHQSRAPTPQPSTAREEGLLPLDSLRDQEDSRKEGRPLMDELGLGRVVERVRNLDHHVIIGSPSSGLQPSLTVNIAELTRETAKERDGETGLTPPAPALHRAATHSPDSVSRRDRIRAGLAAAQTPQAMVHRHTNAPPGASELEDFVVNLAQRLRRGDKPPQGTPTRMDRIRTKTVSGWTDEDADGSDKSQGDGGEDKLVKRGGRGRKFSQLLRGFTDMDLLLFDSGHTTGLLDSLEELKKLKTEGVEGEQKEDRDFPTDGDGLTAQFGDPNEQIDVLVLESDEEGDDEEAEEEEKEGKATVREGTEEMKDRSKESEQSEVKEVAGKASDNASEQSGSDEAEQDASPSDDSIASGSDAEAEYEMEPPVVPWQFEAFCMAKEELECRQAYWLETRQALLNKRNQIDYRQRKVPKSKSLLDLELQERVAMLQAEKAWELRQGKRALLLRLLRQDEPVIIRNPQYSQDVSPDTGGPWRRPKGPGSREANLSPSPSGLVEKEKKLSPSPARSLTFSASASGSRSAHSHTPGAGPHTATGATGGADPLRISLSSFASSSASRRTPLCAAEFLGWVQRDPSGSRPLDIETAFSTLAAMRRFESVHPRQREGGHRAERVSSSDTEAVEGEGEEGGTGKEGEKQEEKEDKEEEDEEEEDDSKKREAAVREAEMQRLYNMYAASAKARRQREAALRAARESEFEREKRAEAEARLILRTRARNEAARIAEEKHQDFADREGLSLNEGGDGGSETGLEGNGEESGKGGAAQASPAVGWGWGKPGVQTDEGKEGEAAGGPDENGKEKDSIPSSADGSVHLGSRFAREIRQGVVFGSRRNRSTDNQTQMPGGVWEGTGLGQGGIFRTIAHWDGGDPVANTLLELESRPPPPLAVNERESGETPQSDQSGQKEGDSEEARDEWRRMAGAPQRNQGLQCEEPPSSLAVLKERGQPASRISYSRSSQTSSSGRSGASSRIALRLFLTGRSRLSTRELGKSEPHGRGKSEEKRKRTDRSRGKAPTDSAGAGIHPLPPRFYREFLDNHFREGRIRAATGAEGDDSGSFRDTESSEGRPPTGEDGAFNTLALWGSRKSLWRNSPDLVCTGESASAAPPRRISLISSSALAAEGLDRWPWLGRGREGAYLEPPQEERREGDENLDEDRDLEVEGEEGNTDQTEGTSNPKKTQGRSVGK</sequence>
<feature type="compositionally biased region" description="Basic and acidic residues" evidence="2">
    <location>
        <begin position="3138"/>
        <end position="3155"/>
    </location>
</feature>
<feature type="compositionally biased region" description="Basic and acidic residues" evidence="2">
    <location>
        <begin position="4464"/>
        <end position="4475"/>
    </location>
</feature>
<name>A0A0K6SBI0_9ALVE</name>
<feature type="compositionally biased region" description="Basic and acidic residues" evidence="2">
    <location>
        <begin position="2765"/>
        <end position="2779"/>
    </location>
</feature>
<feature type="compositionally biased region" description="Basic and acidic residues" evidence="2">
    <location>
        <begin position="4022"/>
        <end position="4036"/>
    </location>
</feature>
<feature type="compositionally biased region" description="Low complexity" evidence="2">
    <location>
        <begin position="4344"/>
        <end position="4371"/>
    </location>
</feature>
<gene>
    <name evidence="3" type="ORF">Cvel_13503.t1.CR1</name>
</gene>
<evidence type="ECO:0000313" key="3">
    <source>
        <dbReference type="EMBL" id="CUC10925.1"/>
    </source>
</evidence>
<feature type="compositionally biased region" description="Acidic residues" evidence="2">
    <location>
        <begin position="4979"/>
        <end position="4995"/>
    </location>
</feature>
<feature type="compositionally biased region" description="Basic and acidic residues" evidence="2">
    <location>
        <begin position="4885"/>
        <end position="4894"/>
    </location>
</feature>
<organism evidence="3">
    <name type="scientific">Chromera velia CCMP2878</name>
    <dbReference type="NCBI Taxonomy" id="1169474"/>
    <lineage>
        <taxon>Eukaryota</taxon>
        <taxon>Sar</taxon>
        <taxon>Alveolata</taxon>
        <taxon>Colpodellida</taxon>
        <taxon>Chromeraceae</taxon>
        <taxon>Chromera</taxon>
    </lineage>
</organism>
<feature type="compositionally biased region" description="Polar residues" evidence="2">
    <location>
        <begin position="2575"/>
        <end position="2588"/>
    </location>
</feature>
<feature type="coiled-coil region" evidence="1">
    <location>
        <begin position="141"/>
        <end position="168"/>
    </location>
</feature>
<feature type="compositionally biased region" description="Polar residues" evidence="2">
    <location>
        <begin position="3809"/>
        <end position="3822"/>
    </location>
</feature>
<feature type="region of interest" description="Disordered" evidence="2">
    <location>
        <begin position="3422"/>
        <end position="3453"/>
    </location>
</feature>
<feature type="compositionally biased region" description="Acidic residues" evidence="2">
    <location>
        <begin position="2406"/>
        <end position="2417"/>
    </location>
</feature>
<feature type="compositionally biased region" description="Acidic residues" evidence="2">
    <location>
        <begin position="4476"/>
        <end position="4487"/>
    </location>
</feature>
<feature type="region of interest" description="Disordered" evidence="2">
    <location>
        <begin position="3918"/>
        <end position="3947"/>
    </location>
</feature>
<accession>A0A0K6SBI0</accession>
<feature type="region of interest" description="Disordered" evidence="2">
    <location>
        <begin position="1792"/>
        <end position="1967"/>
    </location>
</feature>
<feature type="compositionally biased region" description="Basic and acidic residues" evidence="2">
    <location>
        <begin position="2100"/>
        <end position="2112"/>
    </location>
</feature>
<feature type="region of interest" description="Disordered" evidence="2">
    <location>
        <begin position="2017"/>
        <end position="2144"/>
    </location>
</feature>
<feature type="region of interest" description="Disordered" evidence="2">
    <location>
        <begin position="4871"/>
        <end position="4906"/>
    </location>
</feature>
<feature type="compositionally biased region" description="Basic and acidic residues" evidence="2">
    <location>
        <begin position="4488"/>
        <end position="4497"/>
    </location>
</feature>
<feature type="compositionally biased region" description="Polar residues" evidence="2">
    <location>
        <begin position="3785"/>
        <end position="3797"/>
    </location>
</feature>
<feature type="compositionally biased region" description="Low complexity" evidence="2">
    <location>
        <begin position="4779"/>
        <end position="4805"/>
    </location>
</feature>
<feature type="region of interest" description="Disordered" evidence="2">
    <location>
        <begin position="3354"/>
        <end position="3385"/>
    </location>
</feature>
<feature type="compositionally biased region" description="Basic and acidic residues" evidence="2">
    <location>
        <begin position="4433"/>
        <end position="4449"/>
    </location>
</feature>
<dbReference type="VEuPathDB" id="CryptoDB:Cvel_13503"/>
<feature type="compositionally biased region" description="Polar residues" evidence="2">
    <location>
        <begin position="4996"/>
        <end position="5015"/>
    </location>
</feature>
<feature type="compositionally biased region" description="Polar residues" evidence="2">
    <location>
        <begin position="3836"/>
        <end position="3849"/>
    </location>
</feature>
<feature type="region of interest" description="Disordered" evidence="2">
    <location>
        <begin position="961"/>
        <end position="1004"/>
    </location>
</feature>
<feature type="compositionally biased region" description="Basic and acidic residues" evidence="2">
    <location>
        <begin position="1850"/>
        <end position="1909"/>
    </location>
</feature>
<feature type="region of interest" description="Disordered" evidence="2">
    <location>
        <begin position="767"/>
        <end position="790"/>
    </location>
</feature>